<keyword evidence="1" id="KW-1133">Transmembrane helix</keyword>
<protein>
    <submittedName>
        <fullName evidence="2">Uncharacterized protein</fullName>
    </submittedName>
</protein>
<gene>
    <name evidence="2" type="ORF">ASUIS_1241</name>
</gene>
<sequence>MIEIKDLLKYFWYFSIILIFLGLIKIFIYKLGKKLKEKNEDKKQHMIKKESFADEFEKEQLKKENENLKNKINQL</sequence>
<evidence type="ECO:0000313" key="3">
    <source>
        <dbReference type="Proteomes" id="UP000263040"/>
    </source>
</evidence>
<reference evidence="2 3" key="1">
    <citation type="submission" date="2018-08" db="EMBL/GenBank/DDBJ databases">
        <title>Complete genome of the Arcobacter suis type strain LMG 26152.</title>
        <authorList>
            <person name="Miller W.G."/>
            <person name="Yee E."/>
            <person name="Bono J.L."/>
        </authorList>
    </citation>
    <scope>NUCLEOTIDE SEQUENCE [LARGE SCALE GENOMIC DNA]</scope>
    <source>
        <strain evidence="2 3">CECT 7833</strain>
    </source>
</reference>
<dbReference type="EMBL" id="CP032100">
    <property type="protein sequence ID" value="AXX89727.1"/>
    <property type="molecule type" value="Genomic_DNA"/>
</dbReference>
<feature type="transmembrane region" description="Helical" evidence="1">
    <location>
        <begin position="12"/>
        <end position="32"/>
    </location>
</feature>
<dbReference type="AlphaFoldDB" id="A0AAD0WQX2"/>
<accession>A0AAD0WQX2</accession>
<keyword evidence="1" id="KW-0472">Membrane</keyword>
<keyword evidence="3" id="KW-1185">Reference proteome</keyword>
<dbReference type="RefSeq" id="WP_118886262.1">
    <property type="nucleotide sequence ID" value="NZ_CP032100.1"/>
</dbReference>
<keyword evidence="1" id="KW-0812">Transmembrane</keyword>
<evidence type="ECO:0000313" key="2">
    <source>
        <dbReference type="EMBL" id="AXX89727.1"/>
    </source>
</evidence>
<evidence type="ECO:0000256" key="1">
    <source>
        <dbReference type="SAM" id="Phobius"/>
    </source>
</evidence>
<proteinExistence type="predicted"/>
<name>A0AAD0WQX2_9BACT</name>
<organism evidence="2 3">
    <name type="scientific">Arcobacter suis CECT 7833</name>
    <dbReference type="NCBI Taxonomy" id="663365"/>
    <lineage>
        <taxon>Bacteria</taxon>
        <taxon>Pseudomonadati</taxon>
        <taxon>Campylobacterota</taxon>
        <taxon>Epsilonproteobacteria</taxon>
        <taxon>Campylobacterales</taxon>
        <taxon>Arcobacteraceae</taxon>
        <taxon>Arcobacter</taxon>
    </lineage>
</organism>
<dbReference type="Proteomes" id="UP000263040">
    <property type="component" value="Chromosome"/>
</dbReference>
<dbReference type="KEGG" id="asui:ASUIS_1241"/>